<dbReference type="GeneTree" id="ENSGT00950000182893"/>
<reference evidence="14 15" key="1">
    <citation type="submission" date="2020-10" db="EMBL/GenBank/DDBJ databases">
        <title>Pygocentrus nattereri (red-bellied piranha) genome, fPygNat1, primary haplotype.</title>
        <authorList>
            <person name="Myers G."/>
            <person name="Meyer A."/>
            <person name="Karagic N."/>
            <person name="Pippel M."/>
            <person name="Winkler S."/>
            <person name="Tracey A."/>
            <person name="Wood J."/>
            <person name="Formenti G."/>
            <person name="Howe K."/>
            <person name="Fedrigo O."/>
            <person name="Jarvis E.D."/>
        </authorList>
    </citation>
    <scope>NUCLEOTIDE SEQUENCE [LARGE SCALE GENOMIC DNA]</scope>
</reference>
<dbReference type="PROSITE" id="PS50950">
    <property type="entry name" value="ZF_THAP"/>
    <property type="match status" value="1"/>
</dbReference>
<feature type="region of interest" description="Disordered" evidence="11">
    <location>
        <begin position="438"/>
        <end position="460"/>
    </location>
</feature>
<name>A0A3B4ECT9_PYGNA</name>
<dbReference type="STRING" id="42514.ENSPNAP00000033513"/>
<protein>
    <submittedName>
        <fullName evidence="14">Uncharacterized protein</fullName>
    </submittedName>
</protein>
<dbReference type="SMART" id="SM00692">
    <property type="entry name" value="DM3"/>
    <property type="match status" value="1"/>
</dbReference>
<dbReference type="SUPFAM" id="SSF57716">
    <property type="entry name" value="Glucocorticoid receptor-like (DNA-binding domain)"/>
    <property type="match status" value="1"/>
</dbReference>
<dbReference type="GO" id="GO:0003677">
    <property type="term" value="F:DNA binding"/>
    <property type="evidence" value="ECO:0007669"/>
    <property type="project" value="UniProtKB-UniRule"/>
</dbReference>
<evidence type="ECO:0000256" key="3">
    <source>
        <dbReference type="ARBA" id="ARBA00022771"/>
    </source>
</evidence>
<evidence type="ECO:0000259" key="12">
    <source>
        <dbReference type="PROSITE" id="PS50071"/>
    </source>
</evidence>
<comment type="subcellular location">
    <subcellularLocation>
        <location evidence="1 8 10">Nucleus</location>
    </subcellularLocation>
</comment>
<feature type="compositionally biased region" description="Low complexity" evidence="11">
    <location>
        <begin position="186"/>
        <end position="201"/>
    </location>
</feature>
<keyword evidence="4" id="KW-0862">Zinc</keyword>
<feature type="compositionally biased region" description="Low complexity" evidence="11">
    <location>
        <begin position="282"/>
        <end position="303"/>
    </location>
</feature>
<feature type="region of interest" description="Disordered" evidence="11">
    <location>
        <begin position="99"/>
        <end position="130"/>
    </location>
</feature>
<feature type="region of interest" description="Disordered" evidence="11">
    <location>
        <begin position="618"/>
        <end position="654"/>
    </location>
</feature>
<dbReference type="InterPro" id="IPR038441">
    <property type="entry name" value="THAP_Znf_sf"/>
</dbReference>
<evidence type="ECO:0000256" key="7">
    <source>
        <dbReference type="ARBA" id="ARBA00023242"/>
    </source>
</evidence>
<feature type="domain" description="Homeobox" evidence="12">
    <location>
        <begin position="564"/>
        <end position="614"/>
    </location>
</feature>
<dbReference type="SUPFAM" id="SSF46689">
    <property type="entry name" value="Homeodomain-like"/>
    <property type="match status" value="3"/>
</dbReference>
<sequence>MMAETCFVFGCKVKGENVSFHMLPKDLKIREKWVQFIWKNRTVPAKLPEKARVCSSHFPEDCFVNFTQKQMGFATKLILKLDAVPSICAGDTASTSQRVAMEQCEPPRFAESTRDAGVRREDGNEVRGKSLTTTDSYDCRICGYKAADVGSLSHHLHSVHPVTSLPGPSSLKGAKRRRKEEEAEDAAAAAAAEDDVTAAQAPDVDGEQSPERQKSPPVENPELSEGSVSSLPKNSEESSRSTCIVENQVPEVEQMETAKNAPADKASQSPIPASVLPRRKASCSSGSSKGNQSESTASSGTSSLNRTHLVCLPLVSEGLKLVWVRSEQTHELDAVSELVEAFNAFPYPTEQEANALARRCSLPAERVKVWFMMQRVRYGISWGDDDIRETRRKLHHQIQHGEECEEEKEDALPDNLAHERKAAEELQQSFKQAPVGDGYTGQMHHTPNHGSILSQHDSHDYNGSAAIPQYTNGLEQFVPHTAEAQSAFEHSSLHKVHPQSNMDLKHIPPIEPETQSPSAYSYPPQLDGNIHHSSTAPYQSPADPHTPPKPEPTRAPTAQLRKKSKAQLMVLRRSFVHRNWPSEAEVQRLQRVTGLGRHEIRKWFADSRYQLRRSGRSWLSEDGRRSQRGRYRKKLDDDVFPSGGMYEDGEPIGPEGFEIELDVDKEDEQDTLMEGVSGSDARKEGEMDLEPGDGHTSIKQERKEISIAPSPSTSSSSPSPSFIQGRVLSLGPEPNLRKKTQQQLDVLRQSFLRCQWPTSDDYTVLQRKTGLTRTEIVQWFGDTRYHVKHNNMRWMSPEDRERIIAGITKQQKRGGRSARSKSWLEGADSSFGIEEPKPSNGTAGGEVMTWNNLYEESPSALPGGEL</sequence>
<dbReference type="AlphaFoldDB" id="A0A3B4ECT9"/>
<keyword evidence="5 8" id="KW-0238">DNA-binding</keyword>
<dbReference type="InterPro" id="IPR006612">
    <property type="entry name" value="THAP_Znf"/>
</dbReference>
<feature type="region of interest" description="Disordered" evidence="11">
    <location>
        <begin position="674"/>
        <end position="734"/>
    </location>
</feature>
<feature type="region of interest" description="Disordered" evidence="11">
    <location>
        <begin position="488"/>
        <end position="563"/>
    </location>
</feature>
<evidence type="ECO:0000256" key="2">
    <source>
        <dbReference type="ARBA" id="ARBA00022723"/>
    </source>
</evidence>
<evidence type="ECO:0000259" key="13">
    <source>
        <dbReference type="PROSITE" id="PS50950"/>
    </source>
</evidence>
<dbReference type="SMART" id="SM00980">
    <property type="entry name" value="THAP"/>
    <property type="match status" value="1"/>
</dbReference>
<reference evidence="14" key="2">
    <citation type="submission" date="2025-08" db="UniProtKB">
        <authorList>
            <consortium name="Ensembl"/>
        </authorList>
    </citation>
    <scope>IDENTIFICATION</scope>
</reference>
<feature type="domain" description="Homeobox" evidence="12">
    <location>
        <begin position="325"/>
        <end position="381"/>
    </location>
</feature>
<dbReference type="Pfam" id="PF00046">
    <property type="entry name" value="Homeodomain"/>
    <property type="match status" value="2"/>
</dbReference>
<feature type="compositionally biased region" description="Low complexity" evidence="11">
    <location>
        <begin position="709"/>
        <end position="721"/>
    </location>
</feature>
<dbReference type="Gene3D" id="6.20.210.20">
    <property type="entry name" value="THAP domain"/>
    <property type="match status" value="1"/>
</dbReference>
<feature type="domain" description="THAP-type" evidence="13">
    <location>
        <begin position="2"/>
        <end position="88"/>
    </location>
</feature>
<feature type="DNA-binding region" description="Homeobox" evidence="8">
    <location>
        <begin position="742"/>
        <end position="791"/>
    </location>
</feature>
<dbReference type="InterPro" id="IPR001356">
    <property type="entry name" value="HD"/>
</dbReference>
<evidence type="ECO:0000313" key="15">
    <source>
        <dbReference type="Proteomes" id="UP001501920"/>
    </source>
</evidence>
<feature type="compositionally biased region" description="Polar residues" evidence="11">
    <location>
        <begin position="443"/>
        <end position="455"/>
    </location>
</feature>
<feature type="compositionally biased region" description="Basic residues" evidence="11">
    <location>
        <begin position="810"/>
        <end position="819"/>
    </location>
</feature>
<evidence type="ECO:0000256" key="6">
    <source>
        <dbReference type="ARBA" id="ARBA00023155"/>
    </source>
</evidence>
<dbReference type="Gene3D" id="1.10.10.60">
    <property type="entry name" value="Homeodomain-like"/>
    <property type="match status" value="3"/>
</dbReference>
<evidence type="ECO:0000313" key="14">
    <source>
        <dbReference type="Ensembl" id="ENSPNAP00000033513.1"/>
    </source>
</evidence>
<feature type="DNA-binding region" description="Homeobox" evidence="8">
    <location>
        <begin position="327"/>
        <end position="382"/>
    </location>
</feature>
<dbReference type="PROSITE" id="PS50071">
    <property type="entry name" value="HOMEOBOX_2"/>
    <property type="match status" value="3"/>
</dbReference>
<feature type="DNA-binding region" description="Homeobox" evidence="8">
    <location>
        <begin position="566"/>
        <end position="615"/>
    </location>
</feature>
<evidence type="ECO:0000256" key="9">
    <source>
        <dbReference type="PROSITE-ProRule" id="PRU00309"/>
    </source>
</evidence>
<evidence type="ECO:0000256" key="10">
    <source>
        <dbReference type="RuleBase" id="RU000682"/>
    </source>
</evidence>
<feature type="region of interest" description="Disordered" evidence="11">
    <location>
        <begin position="809"/>
        <end position="866"/>
    </location>
</feature>
<evidence type="ECO:0000256" key="11">
    <source>
        <dbReference type="SAM" id="MobiDB-lite"/>
    </source>
</evidence>
<dbReference type="GO" id="GO:0000981">
    <property type="term" value="F:DNA-binding transcription factor activity, RNA polymerase II-specific"/>
    <property type="evidence" value="ECO:0007669"/>
    <property type="project" value="TreeGrafter"/>
</dbReference>
<dbReference type="Pfam" id="PF05485">
    <property type="entry name" value="THAP"/>
    <property type="match status" value="1"/>
</dbReference>
<keyword evidence="6 8" id="KW-0371">Homeobox</keyword>
<proteinExistence type="predicted"/>
<accession>A0A3B4ECT9</accession>
<feature type="region of interest" description="Disordered" evidence="11">
    <location>
        <begin position="158"/>
        <end position="242"/>
    </location>
</feature>
<dbReference type="GO" id="GO:0005634">
    <property type="term" value="C:nucleus"/>
    <property type="evidence" value="ECO:0007669"/>
    <property type="project" value="UniProtKB-SubCell"/>
</dbReference>
<dbReference type="PANTHER" id="PTHR15467">
    <property type="entry name" value="ZINC-FINGERS AND HOMEOBOXES RELATED"/>
    <property type="match status" value="1"/>
</dbReference>
<reference evidence="14" key="3">
    <citation type="submission" date="2025-09" db="UniProtKB">
        <authorList>
            <consortium name="Ensembl"/>
        </authorList>
    </citation>
    <scope>IDENTIFICATION</scope>
</reference>
<feature type="domain" description="Homeobox" evidence="12">
    <location>
        <begin position="740"/>
        <end position="790"/>
    </location>
</feature>
<keyword evidence="7 8" id="KW-0539">Nucleus</keyword>
<dbReference type="GO" id="GO:0008270">
    <property type="term" value="F:zinc ion binding"/>
    <property type="evidence" value="ECO:0007669"/>
    <property type="project" value="UniProtKB-KW"/>
</dbReference>
<dbReference type="InterPro" id="IPR009057">
    <property type="entry name" value="Homeodomain-like_sf"/>
</dbReference>
<dbReference type="Ensembl" id="ENSPNAT00000024487.2">
    <property type="protein sequence ID" value="ENSPNAP00000033513.1"/>
    <property type="gene ID" value="ENSPNAG00000022198.2"/>
</dbReference>
<dbReference type="SMART" id="SM00389">
    <property type="entry name" value="HOX"/>
    <property type="match status" value="3"/>
</dbReference>
<evidence type="ECO:0000256" key="5">
    <source>
        <dbReference type="ARBA" id="ARBA00023125"/>
    </source>
</evidence>
<dbReference type="CDD" id="cd00086">
    <property type="entry name" value="homeodomain"/>
    <property type="match status" value="3"/>
</dbReference>
<dbReference type="PANTHER" id="PTHR15467:SF10">
    <property type="entry name" value="HOMEOBOX AND LEUCINE ZIPPER ENCODING B-RELATED"/>
    <property type="match status" value="1"/>
</dbReference>
<keyword evidence="2" id="KW-0479">Metal-binding</keyword>
<evidence type="ECO:0000256" key="8">
    <source>
        <dbReference type="PROSITE-ProRule" id="PRU00108"/>
    </source>
</evidence>
<feature type="compositionally biased region" description="Basic and acidic residues" evidence="11">
    <location>
        <begin position="680"/>
        <end position="705"/>
    </location>
</feature>
<feature type="region of interest" description="Disordered" evidence="11">
    <location>
        <begin position="255"/>
        <end position="303"/>
    </location>
</feature>
<dbReference type="Proteomes" id="UP001501920">
    <property type="component" value="Chromosome 2"/>
</dbReference>
<organism evidence="14 15">
    <name type="scientific">Pygocentrus nattereri</name>
    <name type="common">Red-bellied piranha</name>
    <dbReference type="NCBI Taxonomy" id="42514"/>
    <lineage>
        <taxon>Eukaryota</taxon>
        <taxon>Metazoa</taxon>
        <taxon>Chordata</taxon>
        <taxon>Craniata</taxon>
        <taxon>Vertebrata</taxon>
        <taxon>Euteleostomi</taxon>
        <taxon>Actinopterygii</taxon>
        <taxon>Neopterygii</taxon>
        <taxon>Teleostei</taxon>
        <taxon>Ostariophysi</taxon>
        <taxon>Characiformes</taxon>
        <taxon>Characoidei</taxon>
        <taxon>Pygocentrus</taxon>
    </lineage>
</organism>
<evidence type="ECO:0000256" key="1">
    <source>
        <dbReference type="ARBA" id="ARBA00004123"/>
    </source>
</evidence>
<keyword evidence="15" id="KW-1185">Reference proteome</keyword>
<keyword evidence="3 9" id="KW-0863">Zinc-finger</keyword>
<evidence type="ECO:0000256" key="4">
    <source>
        <dbReference type="ARBA" id="ARBA00022833"/>
    </source>
</evidence>
<feature type="compositionally biased region" description="Basic and acidic residues" evidence="11">
    <location>
        <begin position="111"/>
        <end position="128"/>
    </location>
</feature>